<reference evidence="1" key="1">
    <citation type="journal article" date="2021" name="Microb. Physiol.">
        <title>Proteogenomic Insights into the Physiology of Marine, Sulfate-Reducing, Filamentous Desulfonema limicola and Desulfonema magnum.</title>
        <authorList>
            <person name="Schnaars V."/>
            <person name="Wohlbrand L."/>
            <person name="Scheve S."/>
            <person name="Hinrichs C."/>
            <person name="Reinhardt R."/>
            <person name="Rabus R."/>
        </authorList>
    </citation>
    <scope>NUCLEOTIDE SEQUENCE</scope>
    <source>
        <strain evidence="1">4be13</strain>
    </source>
</reference>
<sequence length="41" mass="4893">MTNYLNLIRNKYLNLKFLYLSDSYRTQIKKCQLFTAEDGTA</sequence>
<dbReference type="Proteomes" id="UP000663722">
    <property type="component" value="Chromosome"/>
</dbReference>
<dbReference type="KEGG" id="dmm:dnm_050300"/>
<keyword evidence="2" id="KW-1185">Reference proteome</keyword>
<evidence type="ECO:0000313" key="2">
    <source>
        <dbReference type="Proteomes" id="UP000663722"/>
    </source>
</evidence>
<organism evidence="1 2">
    <name type="scientific">Desulfonema magnum</name>
    <dbReference type="NCBI Taxonomy" id="45655"/>
    <lineage>
        <taxon>Bacteria</taxon>
        <taxon>Pseudomonadati</taxon>
        <taxon>Thermodesulfobacteriota</taxon>
        <taxon>Desulfobacteria</taxon>
        <taxon>Desulfobacterales</taxon>
        <taxon>Desulfococcaceae</taxon>
        <taxon>Desulfonema</taxon>
    </lineage>
</organism>
<dbReference type="AlphaFoldDB" id="A0A975BP16"/>
<dbReference type="EMBL" id="CP061800">
    <property type="protein sequence ID" value="QTA88985.1"/>
    <property type="molecule type" value="Genomic_DNA"/>
</dbReference>
<name>A0A975BP16_9BACT</name>
<evidence type="ECO:0000313" key="1">
    <source>
        <dbReference type="EMBL" id="QTA88985.1"/>
    </source>
</evidence>
<protein>
    <submittedName>
        <fullName evidence="1">Uncharacterized protein</fullName>
    </submittedName>
</protein>
<accession>A0A975BP16</accession>
<gene>
    <name evidence="1" type="ORF">dnm_050300</name>
</gene>
<proteinExistence type="predicted"/>